<gene>
    <name evidence="1" type="ORF">CSSPTR1EN2_LOCUS22805</name>
</gene>
<dbReference type="Proteomes" id="UP001497512">
    <property type="component" value="Chromosome 8"/>
</dbReference>
<reference evidence="1" key="1">
    <citation type="submission" date="2024-02" db="EMBL/GenBank/DDBJ databases">
        <authorList>
            <consortium name="ELIXIR-Norway"/>
            <consortium name="Elixir Norway"/>
        </authorList>
    </citation>
    <scope>NUCLEOTIDE SEQUENCE</scope>
</reference>
<sequence>MLPASLCPKKVEDKTAKDVKRLSDVGEASYMVPLDSRGVIFSLEDSFTKHDKRPGKNDVIGRFPFLPYVIEGLPSPFGAGTLEETMLRGFRGLLSANLAHGEDPHAL</sequence>
<proteinExistence type="predicted"/>
<organism evidence="1 2">
    <name type="scientific">Sphagnum troendelagicum</name>
    <dbReference type="NCBI Taxonomy" id="128251"/>
    <lineage>
        <taxon>Eukaryota</taxon>
        <taxon>Viridiplantae</taxon>
        <taxon>Streptophyta</taxon>
        <taxon>Embryophyta</taxon>
        <taxon>Bryophyta</taxon>
        <taxon>Sphagnophytina</taxon>
        <taxon>Sphagnopsida</taxon>
        <taxon>Sphagnales</taxon>
        <taxon>Sphagnaceae</taxon>
        <taxon>Sphagnum</taxon>
    </lineage>
</organism>
<protein>
    <submittedName>
        <fullName evidence="1">Uncharacterized protein</fullName>
    </submittedName>
</protein>
<keyword evidence="2" id="KW-1185">Reference proteome</keyword>
<evidence type="ECO:0000313" key="2">
    <source>
        <dbReference type="Proteomes" id="UP001497512"/>
    </source>
</evidence>
<accession>A0ABP0V1S9</accession>
<evidence type="ECO:0000313" key="1">
    <source>
        <dbReference type="EMBL" id="CAK9235615.1"/>
    </source>
</evidence>
<name>A0ABP0V1S9_9BRYO</name>
<dbReference type="EMBL" id="OZ019900">
    <property type="protein sequence ID" value="CAK9235615.1"/>
    <property type="molecule type" value="Genomic_DNA"/>
</dbReference>